<evidence type="ECO:0000259" key="1">
    <source>
        <dbReference type="SMART" id="SM00923"/>
    </source>
</evidence>
<reference evidence="2 3" key="1">
    <citation type="submission" date="2015-12" db="EMBL/GenBank/DDBJ databases">
        <title>Diversity of Burkholderia near neighbor genomes.</title>
        <authorList>
            <person name="Sahl J."/>
            <person name="Wagner D."/>
            <person name="Keim P."/>
        </authorList>
    </citation>
    <scope>NUCLEOTIDE SEQUENCE [LARGE SCALE GENOMIC DNA]</scope>
    <source>
        <strain evidence="2 3">BDU6</strain>
    </source>
</reference>
<proteinExistence type="predicted"/>
<dbReference type="PANTHER" id="PTHR38444:SF1">
    <property type="entry name" value="ENTEROBACTIN BIOSYNTHESIS PROTEIN YBDZ"/>
    <property type="match status" value="1"/>
</dbReference>
<dbReference type="Proteomes" id="UP000062519">
    <property type="component" value="Chromosome 1"/>
</dbReference>
<dbReference type="SMART" id="SM00923">
    <property type="entry name" value="MbtH"/>
    <property type="match status" value="1"/>
</dbReference>
<sequence>MTQAQQPSNPPAAAADDDVVYTVVVNDEAQYSIWPTFRAVPAGWRETGVRGAKADCLAHIETVWTDMRPASLRRHLDAANAS</sequence>
<accession>A0A1B4FE16</accession>
<dbReference type="GO" id="GO:0019290">
    <property type="term" value="P:siderophore biosynthetic process"/>
    <property type="evidence" value="ECO:0007669"/>
    <property type="project" value="TreeGrafter"/>
</dbReference>
<dbReference type="EMBL" id="CP013386">
    <property type="protein sequence ID" value="AOJ01802.1"/>
    <property type="molecule type" value="Genomic_DNA"/>
</dbReference>
<dbReference type="InterPro" id="IPR037407">
    <property type="entry name" value="MLP_fam"/>
</dbReference>
<dbReference type="GO" id="GO:0005829">
    <property type="term" value="C:cytosol"/>
    <property type="evidence" value="ECO:0007669"/>
    <property type="project" value="TreeGrafter"/>
</dbReference>
<dbReference type="AlphaFoldDB" id="A0A1B4FE16"/>
<name>A0A1B4FE16_9BURK</name>
<keyword evidence="3" id="KW-1185">Reference proteome</keyword>
<protein>
    <submittedName>
        <fullName evidence="2">Antibiotic synthesis protein MbtH</fullName>
    </submittedName>
</protein>
<gene>
    <name evidence="2" type="ORF">WS70_08135</name>
</gene>
<dbReference type="Pfam" id="PF03621">
    <property type="entry name" value="MbtH"/>
    <property type="match status" value="1"/>
</dbReference>
<feature type="domain" description="MbtH-like" evidence="1">
    <location>
        <begin position="12"/>
        <end position="62"/>
    </location>
</feature>
<dbReference type="RefSeq" id="WP_059597039.1">
    <property type="nucleotide sequence ID" value="NZ_CP013386.1"/>
</dbReference>
<dbReference type="KEGG" id="buu:WS70_08135"/>
<evidence type="ECO:0000313" key="2">
    <source>
        <dbReference type="EMBL" id="AOJ01802.1"/>
    </source>
</evidence>
<organism evidence="2 3">
    <name type="scientific">Burkholderia mayonis</name>
    <dbReference type="NCBI Taxonomy" id="1385591"/>
    <lineage>
        <taxon>Bacteria</taxon>
        <taxon>Pseudomonadati</taxon>
        <taxon>Pseudomonadota</taxon>
        <taxon>Betaproteobacteria</taxon>
        <taxon>Burkholderiales</taxon>
        <taxon>Burkholderiaceae</taxon>
        <taxon>Burkholderia</taxon>
        <taxon>pseudomallei group</taxon>
    </lineage>
</organism>
<evidence type="ECO:0000313" key="3">
    <source>
        <dbReference type="Proteomes" id="UP000062519"/>
    </source>
</evidence>
<dbReference type="PANTHER" id="PTHR38444">
    <property type="entry name" value="ENTEROBACTIN BIOSYNTHESIS PROTEIN YBDZ"/>
    <property type="match status" value="1"/>
</dbReference>
<dbReference type="InterPro" id="IPR005153">
    <property type="entry name" value="MbtH-like_dom"/>
</dbReference>
<dbReference type="Gene3D" id="3.90.820.10">
    <property type="entry name" value="Structural Genomics, Unknown Function 30-nov-00 1gh9 Mol_id"/>
    <property type="match status" value="1"/>
</dbReference>
<dbReference type="InterPro" id="IPR038020">
    <property type="entry name" value="MbtH-like_sf"/>
</dbReference>
<dbReference type="SUPFAM" id="SSF160582">
    <property type="entry name" value="MbtH-like"/>
    <property type="match status" value="1"/>
</dbReference>